<accession>A0A7X1FSA2</accession>
<feature type="domain" description="UGSC-like" evidence="1">
    <location>
        <begin position="7"/>
        <end position="183"/>
    </location>
</feature>
<name>A0A7X1FSA2_9SPHN</name>
<evidence type="ECO:0000259" key="1">
    <source>
        <dbReference type="Pfam" id="PF24696"/>
    </source>
</evidence>
<sequence>MDNNTYDVVWPSGRQLKDGARLARRLETLEGKTVAQLWDWIFKGDKMFDVWERELKKRYPGIKFISWREFGEIHGHNEREALAELEEKFKEFGVDAALVGVGCCGSCTSGVTRAAIHCERLGIPSVAMICSGFEKQGRFTAKGLGMPNLPYTVHPGHVNFVTDEELDHNAATVMLDQVIRGLTVQPEEEAPDADFDKSAIVFSGNYRQVQEHFLANEWSEGLPIVPPTLDIVNEFLQFTDRDPNEVIGVILPDNREATVWNVAVNGAMAGCRPEYMPVLLGIVDAMVDPQFGVEHLGQTPGTETLLMVNGSMIKDLKFNYTQGVLRPGFQANTAIGRFWRLFLRNVGGFITHKADKGCYGGNFRIVVAENENACAEAGWNTLAQDEGFAFGQNAVTITACTEMTQAIEVGDPNAEQILKNIETRMADNNMFIQFFFRGMRTRPTVIITPLIMKALVAQGWTKQKVREHLYHNAKLRVSRLSGMILNRFYKGINDGNWPEQLGTSMDVNRDIQMVSSPDDFLIIVSGDPARDHVMIGSSNGYIGFPVTKPIDLPKNWANLIGQTGERELEPA</sequence>
<gene>
    <name evidence="2" type="ORF">H7F51_11100</name>
</gene>
<dbReference type="RefSeq" id="WP_185664361.1">
    <property type="nucleotide sequence ID" value="NZ_JACLAW010000007.1"/>
</dbReference>
<dbReference type="AlphaFoldDB" id="A0A7X1FSA2"/>
<organism evidence="2 3">
    <name type="scientific">Novosphingobium flavum</name>
    <dbReference type="NCBI Taxonomy" id="1778672"/>
    <lineage>
        <taxon>Bacteria</taxon>
        <taxon>Pseudomonadati</taxon>
        <taxon>Pseudomonadota</taxon>
        <taxon>Alphaproteobacteria</taxon>
        <taxon>Sphingomonadales</taxon>
        <taxon>Sphingomonadaceae</taxon>
        <taxon>Novosphingobium</taxon>
    </lineage>
</organism>
<protein>
    <recommendedName>
        <fullName evidence="1">UGSC-like domain-containing protein</fullName>
    </recommendedName>
</protein>
<dbReference type="Proteomes" id="UP000566813">
    <property type="component" value="Unassembled WGS sequence"/>
</dbReference>
<dbReference type="EMBL" id="JACLAW010000007">
    <property type="protein sequence ID" value="MBC2666063.1"/>
    <property type="molecule type" value="Genomic_DNA"/>
</dbReference>
<dbReference type="Pfam" id="PF24696">
    <property type="entry name" value="UGSC"/>
    <property type="match status" value="1"/>
</dbReference>
<evidence type="ECO:0000313" key="2">
    <source>
        <dbReference type="EMBL" id="MBC2666063.1"/>
    </source>
</evidence>
<comment type="caution">
    <text evidence="2">The sequence shown here is derived from an EMBL/GenBank/DDBJ whole genome shotgun (WGS) entry which is preliminary data.</text>
</comment>
<evidence type="ECO:0000313" key="3">
    <source>
        <dbReference type="Proteomes" id="UP000566813"/>
    </source>
</evidence>
<dbReference type="InterPro" id="IPR057767">
    <property type="entry name" value="UGSC-like_dom"/>
</dbReference>
<keyword evidence="3" id="KW-1185">Reference proteome</keyword>
<proteinExistence type="predicted"/>
<reference evidence="2 3" key="1">
    <citation type="submission" date="2020-08" db="EMBL/GenBank/DDBJ databases">
        <title>The genome sequence of type strain Novosphingobium flavum NBRC 111647.</title>
        <authorList>
            <person name="Liu Y."/>
        </authorList>
    </citation>
    <scope>NUCLEOTIDE SEQUENCE [LARGE SCALE GENOMIC DNA]</scope>
    <source>
        <strain evidence="2 3">NBRC 111647</strain>
    </source>
</reference>